<reference evidence="2 3" key="2">
    <citation type="submission" date="2011-11" db="EMBL/GenBank/DDBJ databases">
        <authorList>
            <consortium name="US DOE Joint Genome Institute"/>
            <person name="Lucas S."/>
            <person name="Han J."/>
            <person name="Lapidus A."/>
            <person name="Cheng J.-F."/>
            <person name="Goodwin L."/>
            <person name="Pitluck S."/>
            <person name="Peters L."/>
            <person name="Ovchinnikova G."/>
            <person name="Zhang X."/>
            <person name="Detter J.C."/>
            <person name="Han C."/>
            <person name="Tapia R."/>
            <person name="Land M."/>
            <person name="Hauser L."/>
            <person name="Kyrpides N."/>
            <person name="Ivanova N."/>
            <person name="Pagani I."/>
            <person name="Vogl K."/>
            <person name="Liu Z."/>
            <person name="Overmann J."/>
            <person name="Frigaard N.-U."/>
            <person name="Bryant D."/>
            <person name="Woyke T."/>
        </authorList>
    </citation>
    <scope>NUCLEOTIDE SEQUENCE [LARGE SCALE GENOMIC DNA]</scope>
    <source>
        <strain evidence="2 3">970</strain>
    </source>
</reference>
<reference evidence="3" key="1">
    <citation type="submission" date="2011-06" db="EMBL/GenBank/DDBJ databases">
        <authorList>
            <consortium name="US DOE Joint Genome Institute (JGI-PGF)"/>
            <person name="Lucas S."/>
            <person name="Han J."/>
            <person name="Lapidus A."/>
            <person name="Cheng J.-F."/>
            <person name="Goodwin L."/>
            <person name="Pitluck S."/>
            <person name="Peters L."/>
            <person name="Land M.L."/>
            <person name="Hauser L."/>
            <person name="Vogl K."/>
            <person name="Liu Z."/>
            <person name="Overmann J."/>
            <person name="Frigaard N.-U."/>
            <person name="Bryant D.A."/>
            <person name="Woyke T.J."/>
        </authorList>
    </citation>
    <scope>NUCLEOTIDE SEQUENCE [LARGE SCALE GENOMIC DNA]</scope>
    <source>
        <strain evidence="3">970</strain>
    </source>
</reference>
<evidence type="ECO:0000256" key="1">
    <source>
        <dbReference type="SAM" id="SignalP"/>
    </source>
</evidence>
<accession>H8Z7Y2</accession>
<evidence type="ECO:0000313" key="2">
    <source>
        <dbReference type="EMBL" id="EIC20994.1"/>
    </source>
</evidence>
<dbReference type="AlphaFoldDB" id="H8Z7Y2"/>
<keyword evidence="3" id="KW-1185">Reference proteome</keyword>
<protein>
    <submittedName>
        <fullName evidence="2">Uncharacterized protein</fullName>
    </submittedName>
</protein>
<proteinExistence type="predicted"/>
<dbReference type="EMBL" id="JH603170">
    <property type="protein sequence ID" value="EIC20994.1"/>
    <property type="molecule type" value="Genomic_DNA"/>
</dbReference>
<feature type="chain" id="PRO_5003617334" evidence="1">
    <location>
        <begin position="29"/>
        <end position="159"/>
    </location>
</feature>
<evidence type="ECO:0000313" key="3">
    <source>
        <dbReference type="Proteomes" id="UP000002964"/>
    </source>
</evidence>
<gene>
    <name evidence="2" type="ORF">Thi970DRAFT_04676</name>
</gene>
<dbReference type="Proteomes" id="UP000002964">
    <property type="component" value="Unassembled WGS sequence"/>
</dbReference>
<sequence length="159" mass="17420">MFRISAQNRPFMLALAASLLVLQPTAFATEAPPAPTRISLSCVEQPTRQVSFDGQGQVSYTEVAAENQEPITLTIIKTSPGEAYNIEPARIESSAAWLNRAEAVWSRETQVDADNGRLRIDLSNNQLYITEAEADGNAHFRRFHCEPVVADEATGTTAQ</sequence>
<organism evidence="2 3">
    <name type="scientific">Thiorhodovibrio frisius</name>
    <dbReference type="NCBI Taxonomy" id="631362"/>
    <lineage>
        <taxon>Bacteria</taxon>
        <taxon>Pseudomonadati</taxon>
        <taxon>Pseudomonadota</taxon>
        <taxon>Gammaproteobacteria</taxon>
        <taxon>Chromatiales</taxon>
        <taxon>Chromatiaceae</taxon>
        <taxon>Thiorhodovibrio</taxon>
    </lineage>
</organism>
<dbReference type="HOGENOM" id="CLU_1659932_0_0_6"/>
<name>H8Z7Y2_9GAMM</name>
<feature type="signal peptide" evidence="1">
    <location>
        <begin position="1"/>
        <end position="28"/>
    </location>
</feature>
<dbReference type="RefSeq" id="WP_009151397.1">
    <property type="nucleotide sequence ID" value="NZ_CP121471.1"/>
</dbReference>
<keyword evidence="1" id="KW-0732">Signal</keyword>